<dbReference type="Proteomes" id="UP000224974">
    <property type="component" value="Unassembled WGS sequence"/>
</dbReference>
<name>A0A2C6DK20_9GAMM</name>
<evidence type="ECO:0000256" key="2">
    <source>
        <dbReference type="SAM" id="MobiDB-lite"/>
    </source>
</evidence>
<dbReference type="EMBL" id="CAADJA010000002">
    <property type="protein sequence ID" value="VFS47266.1"/>
    <property type="molecule type" value="Genomic_DNA"/>
</dbReference>
<dbReference type="Proteomes" id="UP000373449">
    <property type="component" value="Unassembled WGS sequence"/>
</dbReference>
<dbReference type="RefSeq" id="WP_051323497.1">
    <property type="nucleotide sequence ID" value="NZ_CAADJA010000002.1"/>
</dbReference>
<dbReference type="InterPro" id="IPR051551">
    <property type="entry name" value="Autotransporter_adhesion"/>
</dbReference>
<dbReference type="InterPro" id="IPR005546">
    <property type="entry name" value="Autotransporte_beta"/>
</dbReference>
<evidence type="ECO:0000313" key="8">
    <source>
        <dbReference type="Proteomes" id="UP000373449"/>
    </source>
</evidence>
<dbReference type="InterPro" id="IPR036709">
    <property type="entry name" value="Autotransporte_beta_dom_sf"/>
</dbReference>
<proteinExistence type="predicted"/>
<evidence type="ECO:0000313" key="6">
    <source>
        <dbReference type="EMBL" id="VFS47266.1"/>
    </source>
</evidence>
<dbReference type="Pfam" id="PF03212">
    <property type="entry name" value="Pertactin"/>
    <property type="match status" value="1"/>
</dbReference>
<dbReference type="InterPro" id="IPR004899">
    <property type="entry name" value="Pertactin_central"/>
</dbReference>
<keyword evidence="1 3" id="KW-0732">Signal</keyword>
<dbReference type="SMART" id="SM00869">
    <property type="entry name" value="Autotransporter"/>
    <property type="match status" value="1"/>
</dbReference>
<evidence type="ECO:0000256" key="3">
    <source>
        <dbReference type="SAM" id="SignalP"/>
    </source>
</evidence>
<dbReference type="InterPro" id="IPR011050">
    <property type="entry name" value="Pectin_lyase_fold/virulence"/>
</dbReference>
<dbReference type="STRING" id="1111728.GCA_000427805_00733"/>
<accession>A0A2C6DK20</accession>
<evidence type="ECO:0000259" key="4">
    <source>
        <dbReference type="PROSITE" id="PS51208"/>
    </source>
</evidence>
<dbReference type="InterPro" id="IPR006315">
    <property type="entry name" value="OM_autotransptr_brl_dom"/>
</dbReference>
<dbReference type="PANTHER" id="PTHR35037">
    <property type="entry name" value="C-TERMINAL REGION OF AIDA-LIKE PROTEIN"/>
    <property type="match status" value="1"/>
</dbReference>
<dbReference type="InterPro" id="IPR003991">
    <property type="entry name" value="Pertactin_virulence_factor"/>
</dbReference>
<dbReference type="SUPFAM" id="SSF51126">
    <property type="entry name" value="Pectin lyase-like"/>
    <property type="match status" value="1"/>
</dbReference>
<dbReference type="PRINTS" id="PR01484">
    <property type="entry name" value="PRTACTNFAMLY"/>
</dbReference>
<dbReference type="GO" id="GO:0019867">
    <property type="term" value="C:outer membrane"/>
    <property type="evidence" value="ECO:0007669"/>
    <property type="project" value="InterPro"/>
</dbReference>
<reference evidence="7" key="1">
    <citation type="submission" date="2017-09" db="EMBL/GenBank/DDBJ databases">
        <title>FDA dAtabase for Regulatory Grade micrObial Sequences (FDA-ARGOS): Supporting development and validation of Infectious Disease Dx tests.</title>
        <authorList>
            <person name="Minogue T."/>
            <person name="Wolcott M."/>
            <person name="Wasieloski L."/>
            <person name="Aguilar W."/>
            <person name="Moore D."/>
            <person name="Tallon L."/>
            <person name="Sadzewicz L."/>
            <person name="Ott S."/>
            <person name="Zhao X."/>
            <person name="Nagaraj S."/>
            <person name="Vavikolanu K."/>
            <person name="Aluvathingal J."/>
            <person name="Nadendla S."/>
            <person name="Sichtig H."/>
        </authorList>
    </citation>
    <scope>NUCLEOTIDE SEQUENCE [LARGE SCALE GENOMIC DNA]</scope>
    <source>
        <strain evidence="7">FDAARGOS_387</strain>
    </source>
</reference>
<evidence type="ECO:0000256" key="1">
    <source>
        <dbReference type="ARBA" id="ARBA00022729"/>
    </source>
</evidence>
<dbReference type="SUPFAM" id="SSF103515">
    <property type="entry name" value="Autotransporter"/>
    <property type="match status" value="1"/>
</dbReference>
<feature type="domain" description="Autotransporter" evidence="4">
    <location>
        <begin position="489"/>
        <end position="755"/>
    </location>
</feature>
<feature type="chain" id="PRO_5033301285" evidence="3">
    <location>
        <begin position="37"/>
        <end position="755"/>
    </location>
</feature>
<dbReference type="PANTHER" id="PTHR35037:SF7">
    <property type="entry name" value="AUTOTRANSPORTER"/>
    <property type="match status" value="1"/>
</dbReference>
<dbReference type="Gene3D" id="2.160.20.20">
    <property type="match status" value="1"/>
</dbReference>
<reference evidence="6 8" key="3">
    <citation type="submission" date="2019-03" db="EMBL/GenBank/DDBJ databases">
        <authorList>
            <consortium name="Pathogen Informatics"/>
        </authorList>
    </citation>
    <scope>NUCLEOTIDE SEQUENCE [LARGE SCALE GENOMIC DNA]</scope>
    <source>
        <strain evidence="6 8">NCTC12282</strain>
    </source>
</reference>
<feature type="signal peptide" evidence="3">
    <location>
        <begin position="1"/>
        <end position="36"/>
    </location>
</feature>
<dbReference type="Gene3D" id="2.40.128.130">
    <property type="entry name" value="Autotransporter beta-domain"/>
    <property type="match status" value="1"/>
</dbReference>
<dbReference type="NCBIfam" id="TIGR01414">
    <property type="entry name" value="autotrans_barl"/>
    <property type="match status" value="1"/>
</dbReference>
<evidence type="ECO:0000313" key="5">
    <source>
        <dbReference type="EMBL" id="PHI29104.1"/>
    </source>
</evidence>
<feature type="region of interest" description="Disordered" evidence="2">
    <location>
        <begin position="426"/>
        <end position="453"/>
    </location>
</feature>
<dbReference type="Pfam" id="PF03797">
    <property type="entry name" value="Autotransporter"/>
    <property type="match status" value="1"/>
</dbReference>
<evidence type="ECO:0000313" key="7">
    <source>
        <dbReference type="Proteomes" id="UP000224974"/>
    </source>
</evidence>
<dbReference type="PROSITE" id="PS51208">
    <property type="entry name" value="AUTOTRANSPORTER"/>
    <property type="match status" value="1"/>
</dbReference>
<gene>
    <name evidence="6" type="primary">tibA_9</name>
    <name evidence="5" type="ORF">CRN84_07105</name>
    <name evidence="6" type="ORF">NCTC12282_02201</name>
</gene>
<sequence>MDNKITIGNRPKSFKKNLLATSLSIILGSLSASVYAAETLEDISAQVEANLINKGYSWVSGAMINNVDIYDGQKVYSNMVHNGLNTEETRGVVNGGTVYQGGYLTSSGSDTFGVNIEGGQFDVGLSEGVLGDGTVIYTYYGVANNTTVSGTDTSYGILDVDYGGSAYGTILNNRGWMKVNWELAYRQAAGRNLDTESSIAGDTIVNNGGFLSVYDGGIIDTTTVNDGGTAQIYDGGKSTGGLNVYKSGLVEMYTDTVYTAISHQSGESHAENITLHDSDSQLAVVANAGTIERTIGINNLINNGRMTFTTDTNGQGYAIANVKNLSGNGSISMRVAGMQGDFLNVTDSIDGSFNVTVMDDGSELRSGSEGYHLIHALGSTQQNFSLENGTVELGAYKYYLAQDQSNSDDWRLTQTKPLEIVTPTPMPAPESELEVNPPTNPNIDGNTGGGKPELSGSAKAVISMANVTPTVWDGELSTLRSRLGELRDQSSAQNGVWGKYITNRYRVSTDNVGYKQDMNGVMLGVDHAISQTGGRLVIGSQVSYSRSDLNYSGGGDGTVDSYSVGLYSTWLSDSGYYLDSVLKANRFKTENNAKFGGGRASASDNTNGIGLSVEGGKHIKLDSYFIEPYLMASAFRGGKTSYTLSNNLKTEADAAESMKAEIGTTFGKSFLLDNGSQVKPYARVAASHEFKKNNSVTINDTERFNNDMSGSVGKYGVGVSAQLGEQWSTFAEVNYAKGSSVEMPYSGNIGVRYSF</sequence>
<dbReference type="EMBL" id="PDDX01000001">
    <property type="protein sequence ID" value="PHI29104.1"/>
    <property type="molecule type" value="Genomic_DNA"/>
</dbReference>
<organism evidence="5 7">
    <name type="scientific">Budvicia aquatica</name>
    <dbReference type="NCBI Taxonomy" id="82979"/>
    <lineage>
        <taxon>Bacteria</taxon>
        <taxon>Pseudomonadati</taxon>
        <taxon>Pseudomonadota</taxon>
        <taxon>Gammaproteobacteria</taxon>
        <taxon>Enterobacterales</taxon>
        <taxon>Budviciaceae</taxon>
        <taxon>Budvicia</taxon>
    </lineage>
</organism>
<dbReference type="OrthoDB" id="6477647at2"/>
<protein>
    <submittedName>
        <fullName evidence="6">Adhesin/invasin TibA autotransporter</fullName>
    </submittedName>
    <submittedName>
        <fullName evidence="5">Autotransporter outer membrane beta-barrel domain-containing protein</fullName>
    </submittedName>
</protein>
<reference evidence="5" key="2">
    <citation type="submission" date="2017-09" db="EMBL/GenBank/DDBJ databases">
        <title>FDA dAtabase for Regulatory Grade micrObial Sequences (FDA-ARGOS): Supporting development and validation of Infectious Disease Dx tests.</title>
        <authorList>
            <person name="Minogue T."/>
            <person name="Wolcott M."/>
            <person name="Wasieloski L."/>
            <person name="Aguilar W."/>
            <person name="Moore D."/>
            <person name="Tallon L.J."/>
            <person name="Sadzewicz L."/>
            <person name="Ott S."/>
            <person name="Zhao X."/>
            <person name="Nagaraj S."/>
            <person name="Vavikolanu K."/>
            <person name="Aluvathingal J."/>
            <person name="Nadendla S."/>
            <person name="Sichtig H."/>
        </authorList>
    </citation>
    <scope>NUCLEOTIDE SEQUENCE</scope>
    <source>
        <strain evidence="5">FDAARGOS_387</strain>
    </source>
</reference>
<keyword evidence="7" id="KW-1185">Reference proteome</keyword>
<dbReference type="InterPro" id="IPR012332">
    <property type="entry name" value="Autotransporter_pectin_lyase_C"/>
</dbReference>
<dbReference type="AlphaFoldDB" id="A0A2C6DK20"/>